<protein>
    <submittedName>
        <fullName evidence="1">Uncharacterized protein</fullName>
    </submittedName>
</protein>
<sequence length="253" mass="28629">QVNLSKDILMEDESCTNAFGQLRGIKKQGFAFTYIKWCLGSNVDELMANAKDILPERLAKVPQRIYDNTWIMVIGLVALRKFYKVYNIGKGKPLLINDESFNEAINNSINELLVELLGEKGAQPIGLTIFLETLATLAQTGRIKHGVHYATGEYGTKLYIHLEDCLAEYRKFNRETNARIEVLDKKAYLKQANEEQRQGGYVIDTLAQKWFPAHEAGEGKNRRCIEIDIAKLPFEDTSGFIEPGLKPQVDMAI</sequence>
<comment type="caution">
    <text evidence="1">The sequence shown here is derived from an EMBL/GenBank/DDBJ whole genome shotgun (WGS) entry which is preliminary data.</text>
</comment>
<dbReference type="EMBL" id="BARW01010861">
    <property type="protein sequence ID" value="GAI81371.1"/>
    <property type="molecule type" value="Genomic_DNA"/>
</dbReference>
<evidence type="ECO:0000313" key="1">
    <source>
        <dbReference type="EMBL" id="GAI81371.1"/>
    </source>
</evidence>
<reference evidence="1" key="1">
    <citation type="journal article" date="2014" name="Front. Microbiol.">
        <title>High frequency of phylogenetically diverse reductive dehalogenase-homologous genes in deep subseafloor sedimentary metagenomes.</title>
        <authorList>
            <person name="Kawai M."/>
            <person name="Futagami T."/>
            <person name="Toyoda A."/>
            <person name="Takaki Y."/>
            <person name="Nishi S."/>
            <person name="Hori S."/>
            <person name="Arai W."/>
            <person name="Tsubouchi T."/>
            <person name="Morono Y."/>
            <person name="Uchiyama I."/>
            <person name="Ito T."/>
            <person name="Fujiyama A."/>
            <person name="Inagaki F."/>
            <person name="Takami H."/>
        </authorList>
    </citation>
    <scope>NUCLEOTIDE SEQUENCE</scope>
    <source>
        <strain evidence="1">Expedition CK06-06</strain>
    </source>
</reference>
<gene>
    <name evidence="1" type="ORF">S12H4_21186</name>
</gene>
<accession>X1SQF3</accession>
<dbReference type="AlphaFoldDB" id="X1SQF3"/>
<proteinExistence type="predicted"/>
<feature type="non-terminal residue" evidence="1">
    <location>
        <position position="1"/>
    </location>
</feature>
<name>X1SQF3_9ZZZZ</name>
<organism evidence="1">
    <name type="scientific">marine sediment metagenome</name>
    <dbReference type="NCBI Taxonomy" id="412755"/>
    <lineage>
        <taxon>unclassified sequences</taxon>
        <taxon>metagenomes</taxon>
        <taxon>ecological metagenomes</taxon>
    </lineage>
</organism>